<dbReference type="SUPFAM" id="SSF55729">
    <property type="entry name" value="Acyl-CoA N-acyltransferases (Nat)"/>
    <property type="match status" value="1"/>
</dbReference>
<protein>
    <recommendedName>
        <fullName evidence="1">N-acetyltransferase domain-containing protein</fullName>
    </recommendedName>
</protein>
<feature type="non-terminal residue" evidence="2">
    <location>
        <position position="134"/>
    </location>
</feature>
<reference evidence="2" key="1">
    <citation type="journal article" date="2014" name="Front. Microbiol.">
        <title>High frequency of phylogenetically diverse reductive dehalogenase-homologous genes in deep subseafloor sedimentary metagenomes.</title>
        <authorList>
            <person name="Kawai M."/>
            <person name="Futagami T."/>
            <person name="Toyoda A."/>
            <person name="Takaki Y."/>
            <person name="Nishi S."/>
            <person name="Hori S."/>
            <person name="Arai W."/>
            <person name="Tsubouchi T."/>
            <person name="Morono Y."/>
            <person name="Uchiyama I."/>
            <person name="Ito T."/>
            <person name="Fujiyama A."/>
            <person name="Inagaki F."/>
            <person name="Takami H."/>
        </authorList>
    </citation>
    <scope>NUCLEOTIDE SEQUENCE</scope>
    <source>
        <strain evidence="2">Expedition CK06-06</strain>
    </source>
</reference>
<dbReference type="InterPro" id="IPR000182">
    <property type="entry name" value="GNAT_dom"/>
</dbReference>
<evidence type="ECO:0000313" key="2">
    <source>
        <dbReference type="EMBL" id="GAI20094.1"/>
    </source>
</evidence>
<dbReference type="Pfam" id="PF00583">
    <property type="entry name" value="Acetyltransf_1"/>
    <property type="match status" value="1"/>
</dbReference>
<name>X1NN45_9ZZZZ</name>
<comment type="caution">
    <text evidence="2">The sequence shown here is derived from an EMBL/GenBank/DDBJ whole genome shotgun (WGS) entry which is preliminary data.</text>
</comment>
<gene>
    <name evidence="2" type="ORF">S06H3_33182</name>
</gene>
<accession>X1NN45</accession>
<dbReference type="Gene3D" id="3.40.630.30">
    <property type="match status" value="1"/>
</dbReference>
<dbReference type="EMBL" id="BARV01019783">
    <property type="protein sequence ID" value="GAI20094.1"/>
    <property type="molecule type" value="Genomic_DNA"/>
</dbReference>
<sequence>MVTKEDLVFRQLITLSDGGRVLLRPLTEEDRQELIDLFKQVSAEDLRYMRHNVTDADLVSGWVDNLDYDDVLPLVAVINDRLVGSATLHFFEGPGRHRAEVRIYLAKEVRRRGVGSRMIQALIDISKRHNKYMV</sequence>
<feature type="domain" description="N-acetyltransferase" evidence="1">
    <location>
        <begin position="21"/>
        <end position="134"/>
    </location>
</feature>
<proteinExistence type="predicted"/>
<organism evidence="2">
    <name type="scientific">marine sediment metagenome</name>
    <dbReference type="NCBI Taxonomy" id="412755"/>
    <lineage>
        <taxon>unclassified sequences</taxon>
        <taxon>metagenomes</taxon>
        <taxon>ecological metagenomes</taxon>
    </lineage>
</organism>
<dbReference type="AlphaFoldDB" id="X1NN45"/>
<dbReference type="PROSITE" id="PS51186">
    <property type="entry name" value="GNAT"/>
    <property type="match status" value="1"/>
</dbReference>
<dbReference type="GO" id="GO:0016747">
    <property type="term" value="F:acyltransferase activity, transferring groups other than amino-acyl groups"/>
    <property type="evidence" value="ECO:0007669"/>
    <property type="project" value="InterPro"/>
</dbReference>
<dbReference type="InterPro" id="IPR016181">
    <property type="entry name" value="Acyl_CoA_acyltransferase"/>
</dbReference>
<evidence type="ECO:0000259" key="1">
    <source>
        <dbReference type="PROSITE" id="PS51186"/>
    </source>
</evidence>
<dbReference type="CDD" id="cd04301">
    <property type="entry name" value="NAT_SF"/>
    <property type="match status" value="1"/>
</dbReference>